<keyword evidence="5 6" id="KW-0732">Signal</keyword>
<gene>
    <name evidence="7" type="ORF">RF11_01775</name>
</gene>
<feature type="signal peptide" evidence="6">
    <location>
        <begin position="1"/>
        <end position="18"/>
    </location>
</feature>
<dbReference type="OMA" id="PCETMAY"/>
<feature type="chain" id="PRO_5002150784" evidence="6">
    <location>
        <begin position="19"/>
        <end position="218"/>
    </location>
</feature>
<dbReference type="InterPro" id="IPR029034">
    <property type="entry name" value="Cystine-knot_cytokine"/>
</dbReference>
<keyword evidence="3" id="KW-0217">Developmental protein</keyword>
<evidence type="ECO:0000313" key="7">
    <source>
        <dbReference type="EMBL" id="KII67729.1"/>
    </source>
</evidence>
<comment type="subcellular location">
    <subcellularLocation>
        <location evidence="1">Secreted</location>
    </subcellularLocation>
</comment>
<comment type="similarity">
    <text evidence="2">Belongs to the noggin family.</text>
</comment>
<dbReference type="SUPFAM" id="SSF57501">
    <property type="entry name" value="Cystine-knot cytokines"/>
    <property type="match status" value="1"/>
</dbReference>
<sequence>MNIIVSLLVLLFIDYSSQSNFENYAEIYESWQYNTNPHYQPTYKTIGVVRNGWTVVPTVPFDDPSDQTSTQSPSNYTIEDYQLKHYDPTFMSITAPSYEAFEFKSPAWLQYQPTKKCLYPKLKPLYEEYGKEIGEKSRIMLKKLFVCPIDYYWMDYGPNQFPRYILQGFCRPRITVTSKDCRPCETMAYVVLRNFCQNDVCKWVYMKQNLLIWCTQFY</sequence>
<keyword evidence="4" id="KW-0964">Secreted</keyword>
<dbReference type="AlphaFoldDB" id="A0A0C2IQJ8"/>
<keyword evidence="8" id="KW-1185">Reference proteome</keyword>
<evidence type="ECO:0000256" key="1">
    <source>
        <dbReference type="ARBA" id="ARBA00004613"/>
    </source>
</evidence>
<proteinExistence type="inferred from homology"/>
<dbReference type="EMBL" id="JWZT01003119">
    <property type="protein sequence ID" value="KII67729.1"/>
    <property type="molecule type" value="Genomic_DNA"/>
</dbReference>
<evidence type="ECO:0000256" key="3">
    <source>
        <dbReference type="ARBA" id="ARBA00022473"/>
    </source>
</evidence>
<evidence type="ECO:0000256" key="4">
    <source>
        <dbReference type="ARBA" id="ARBA00022525"/>
    </source>
</evidence>
<reference evidence="7 8" key="1">
    <citation type="journal article" date="2014" name="Genome Biol. Evol.">
        <title>The genome of the myxosporean Thelohanellus kitauei shows adaptations to nutrient acquisition within its fish host.</title>
        <authorList>
            <person name="Yang Y."/>
            <person name="Xiong J."/>
            <person name="Zhou Z."/>
            <person name="Huo F."/>
            <person name="Miao W."/>
            <person name="Ran C."/>
            <person name="Liu Y."/>
            <person name="Zhang J."/>
            <person name="Feng J."/>
            <person name="Wang M."/>
            <person name="Wang M."/>
            <person name="Wang L."/>
            <person name="Yao B."/>
        </authorList>
    </citation>
    <scope>NUCLEOTIDE SEQUENCE [LARGE SCALE GENOMIC DNA]</scope>
    <source>
        <strain evidence="7">Wuqing</strain>
    </source>
</reference>
<protein>
    <submittedName>
        <fullName evidence="7">Uncharacterized protein</fullName>
    </submittedName>
</protein>
<accession>A0A0C2IQJ8</accession>
<organism evidence="7 8">
    <name type="scientific">Thelohanellus kitauei</name>
    <name type="common">Myxosporean</name>
    <dbReference type="NCBI Taxonomy" id="669202"/>
    <lineage>
        <taxon>Eukaryota</taxon>
        <taxon>Metazoa</taxon>
        <taxon>Cnidaria</taxon>
        <taxon>Myxozoa</taxon>
        <taxon>Myxosporea</taxon>
        <taxon>Bivalvulida</taxon>
        <taxon>Platysporina</taxon>
        <taxon>Myxobolidae</taxon>
        <taxon>Thelohanellus</taxon>
    </lineage>
</organism>
<evidence type="ECO:0000256" key="6">
    <source>
        <dbReference type="SAM" id="SignalP"/>
    </source>
</evidence>
<dbReference type="Gene3D" id="2.10.90.10">
    <property type="entry name" value="Cystine-knot cytokines"/>
    <property type="match status" value="1"/>
</dbReference>
<evidence type="ECO:0000313" key="8">
    <source>
        <dbReference type="Proteomes" id="UP000031668"/>
    </source>
</evidence>
<evidence type="ECO:0000256" key="5">
    <source>
        <dbReference type="ARBA" id="ARBA00022729"/>
    </source>
</evidence>
<dbReference type="GO" id="GO:0005576">
    <property type="term" value="C:extracellular region"/>
    <property type="evidence" value="ECO:0007669"/>
    <property type="project" value="UniProtKB-SubCell"/>
</dbReference>
<evidence type="ECO:0000256" key="2">
    <source>
        <dbReference type="ARBA" id="ARBA00007480"/>
    </source>
</evidence>
<name>A0A0C2IQJ8_THEKT</name>
<comment type="caution">
    <text evidence="7">The sequence shown here is derived from an EMBL/GenBank/DDBJ whole genome shotgun (WGS) entry which is preliminary data.</text>
</comment>
<dbReference type="Pfam" id="PF05806">
    <property type="entry name" value="Noggin"/>
    <property type="match status" value="1"/>
</dbReference>
<dbReference type="OrthoDB" id="5950649at2759"/>
<dbReference type="Proteomes" id="UP000031668">
    <property type="component" value="Unassembled WGS sequence"/>
</dbReference>
<dbReference type="InterPro" id="IPR008717">
    <property type="entry name" value="Noggin"/>
</dbReference>